<dbReference type="Proteomes" id="UP001187192">
    <property type="component" value="Unassembled WGS sequence"/>
</dbReference>
<gene>
    <name evidence="2" type="ORF">TIFTF001_051991</name>
</gene>
<accession>A0AA88JHL6</accession>
<protein>
    <submittedName>
        <fullName evidence="2">Uncharacterized protein</fullName>
    </submittedName>
</protein>
<comment type="caution">
    <text evidence="2">The sequence shown here is derived from an EMBL/GenBank/DDBJ whole genome shotgun (WGS) entry which is preliminary data.</text>
</comment>
<organism evidence="2 3">
    <name type="scientific">Ficus carica</name>
    <name type="common">Common fig</name>
    <dbReference type="NCBI Taxonomy" id="3494"/>
    <lineage>
        <taxon>Eukaryota</taxon>
        <taxon>Viridiplantae</taxon>
        <taxon>Streptophyta</taxon>
        <taxon>Embryophyta</taxon>
        <taxon>Tracheophyta</taxon>
        <taxon>Spermatophyta</taxon>
        <taxon>Magnoliopsida</taxon>
        <taxon>eudicotyledons</taxon>
        <taxon>Gunneridae</taxon>
        <taxon>Pentapetalae</taxon>
        <taxon>rosids</taxon>
        <taxon>fabids</taxon>
        <taxon>Rosales</taxon>
        <taxon>Moraceae</taxon>
        <taxon>Ficeae</taxon>
        <taxon>Ficus</taxon>
    </lineage>
</organism>
<evidence type="ECO:0000313" key="3">
    <source>
        <dbReference type="Proteomes" id="UP001187192"/>
    </source>
</evidence>
<reference evidence="2" key="1">
    <citation type="submission" date="2023-07" db="EMBL/GenBank/DDBJ databases">
        <title>draft genome sequence of fig (Ficus carica).</title>
        <authorList>
            <person name="Takahashi T."/>
            <person name="Nishimura K."/>
        </authorList>
    </citation>
    <scope>NUCLEOTIDE SEQUENCE</scope>
</reference>
<keyword evidence="3" id="KW-1185">Reference proteome</keyword>
<dbReference type="AlphaFoldDB" id="A0AA88JHL6"/>
<name>A0AA88JHL6_FICCA</name>
<evidence type="ECO:0000256" key="1">
    <source>
        <dbReference type="SAM" id="MobiDB-lite"/>
    </source>
</evidence>
<dbReference type="EMBL" id="BTGU01010327">
    <property type="protein sequence ID" value="GMN72352.1"/>
    <property type="molecule type" value="Genomic_DNA"/>
</dbReference>
<evidence type="ECO:0000313" key="2">
    <source>
        <dbReference type="EMBL" id="GMN72352.1"/>
    </source>
</evidence>
<sequence>MASSTTHAASSILRRVHQGTHAAFPLSFATLRPYRRSTSRKVVMYIAWSIKEQEEKNHKKSKKNAAANNGGFLNQEQPNDKHLFLRIVKILPGFLSA</sequence>
<feature type="region of interest" description="Disordered" evidence="1">
    <location>
        <begin position="54"/>
        <end position="77"/>
    </location>
</feature>
<proteinExistence type="predicted"/>